<keyword evidence="3" id="KW-0418">Kinase</keyword>
<dbReference type="InterPro" id="IPR011009">
    <property type="entry name" value="Kinase-like_dom_sf"/>
</dbReference>
<dbReference type="GO" id="GO:0005634">
    <property type="term" value="C:nucleus"/>
    <property type="evidence" value="ECO:0007669"/>
    <property type="project" value="TreeGrafter"/>
</dbReference>
<sequence>MEGWLQRPRQLTADTMSDLPEVDHLSPESGKADSKAETEGGNNNSMESALQCVCSKPSLARNDKVNISYLSEFENVCTIDSSKPSDEGNETSEECLILDGFVAASSGHSNPRNPTRSSNTNCDPSDPVLIDIKSPNGTLDSCHSSSGEVGSDDLDMPNPQTSTSGQTNRSVSVPFAESGNPRTEDNLMLSSKSYGNSSASSTDPSSMLLDKNITESSGIGSRFISCSDATGSVCNPQSDENFESYEADDTVEPSKFNRRSFYRRSFDEIQRIGKGSFGSVYEVKHKIDYHTYAVKCVQIT</sequence>
<dbReference type="SUPFAM" id="SSF56112">
    <property type="entry name" value="Protein kinase-like (PK-like)"/>
    <property type="match status" value="1"/>
</dbReference>
<dbReference type="PROSITE" id="PS00107">
    <property type="entry name" value="PROTEIN_KINASE_ATP"/>
    <property type="match status" value="1"/>
</dbReference>
<feature type="region of interest" description="Disordered" evidence="6">
    <location>
        <begin position="1"/>
        <end position="46"/>
    </location>
</feature>
<protein>
    <recommendedName>
        <fullName evidence="7">Protein kinase domain-containing protein</fullName>
    </recommendedName>
</protein>
<name>A0A401PUZ1_SCYTO</name>
<evidence type="ECO:0000256" key="4">
    <source>
        <dbReference type="ARBA" id="ARBA00022840"/>
    </source>
</evidence>
<keyword evidence="9" id="KW-1185">Reference proteome</keyword>
<dbReference type="GO" id="GO:0005737">
    <property type="term" value="C:cytoplasm"/>
    <property type="evidence" value="ECO:0007669"/>
    <property type="project" value="TreeGrafter"/>
</dbReference>
<dbReference type="Proteomes" id="UP000288216">
    <property type="component" value="Unassembled WGS sequence"/>
</dbReference>
<feature type="compositionally biased region" description="Low complexity" evidence="6">
    <location>
        <begin position="190"/>
        <end position="201"/>
    </location>
</feature>
<evidence type="ECO:0000256" key="5">
    <source>
        <dbReference type="PROSITE-ProRule" id="PRU10141"/>
    </source>
</evidence>
<feature type="region of interest" description="Disordered" evidence="6">
    <location>
        <begin position="106"/>
        <end position="207"/>
    </location>
</feature>
<dbReference type="PROSITE" id="PS50011">
    <property type="entry name" value="PROTEIN_KINASE_DOM"/>
    <property type="match status" value="1"/>
</dbReference>
<feature type="compositionally biased region" description="Polar residues" evidence="6">
    <location>
        <begin position="135"/>
        <end position="148"/>
    </location>
</feature>
<dbReference type="GO" id="GO:0005524">
    <property type="term" value="F:ATP binding"/>
    <property type="evidence" value="ECO:0007669"/>
    <property type="project" value="UniProtKB-UniRule"/>
</dbReference>
<evidence type="ECO:0000256" key="3">
    <source>
        <dbReference type="ARBA" id="ARBA00022777"/>
    </source>
</evidence>
<dbReference type="PANTHER" id="PTHR11042">
    <property type="entry name" value="EUKARYOTIC TRANSLATION INITIATION FACTOR 2-ALPHA KINASE EIF2-ALPHA KINASE -RELATED"/>
    <property type="match status" value="1"/>
</dbReference>
<proteinExistence type="predicted"/>
<evidence type="ECO:0000259" key="7">
    <source>
        <dbReference type="PROSITE" id="PS50011"/>
    </source>
</evidence>
<dbReference type="OrthoDB" id="341578at2759"/>
<feature type="compositionally biased region" description="Basic and acidic residues" evidence="6">
    <location>
        <begin position="21"/>
        <end position="38"/>
    </location>
</feature>
<evidence type="ECO:0000313" key="8">
    <source>
        <dbReference type="EMBL" id="GCB76935.1"/>
    </source>
</evidence>
<feature type="compositionally biased region" description="Polar residues" evidence="6">
    <location>
        <begin position="106"/>
        <end position="123"/>
    </location>
</feature>
<gene>
    <name evidence="8" type="ORF">scyTo_0017520</name>
</gene>
<feature type="binding site" evidence="5">
    <location>
        <position position="295"/>
    </location>
    <ligand>
        <name>ATP</name>
        <dbReference type="ChEBI" id="CHEBI:30616"/>
    </ligand>
</feature>
<keyword evidence="1" id="KW-0808">Transferase</keyword>
<evidence type="ECO:0000313" key="9">
    <source>
        <dbReference type="Proteomes" id="UP000288216"/>
    </source>
</evidence>
<organism evidence="8 9">
    <name type="scientific">Scyliorhinus torazame</name>
    <name type="common">Cloudy catshark</name>
    <name type="synonym">Catulus torazame</name>
    <dbReference type="NCBI Taxonomy" id="75743"/>
    <lineage>
        <taxon>Eukaryota</taxon>
        <taxon>Metazoa</taxon>
        <taxon>Chordata</taxon>
        <taxon>Craniata</taxon>
        <taxon>Vertebrata</taxon>
        <taxon>Chondrichthyes</taxon>
        <taxon>Elasmobranchii</taxon>
        <taxon>Galeomorphii</taxon>
        <taxon>Galeoidea</taxon>
        <taxon>Carcharhiniformes</taxon>
        <taxon>Scyliorhinidae</taxon>
        <taxon>Scyliorhinus</taxon>
    </lineage>
</organism>
<dbReference type="Gene3D" id="3.30.200.20">
    <property type="entry name" value="Phosphorylase Kinase, domain 1"/>
    <property type="match status" value="1"/>
</dbReference>
<feature type="domain" description="Protein kinase" evidence="7">
    <location>
        <begin position="266"/>
        <end position="300"/>
    </location>
</feature>
<keyword evidence="2 5" id="KW-0547">Nucleotide-binding</keyword>
<dbReference type="InterPro" id="IPR000719">
    <property type="entry name" value="Prot_kinase_dom"/>
</dbReference>
<reference evidence="8 9" key="1">
    <citation type="journal article" date="2018" name="Nat. Ecol. Evol.">
        <title>Shark genomes provide insights into elasmobranch evolution and the origin of vertebrates.</title>
        <authorList>
            <person name="Hara Y"/>
            <person name="Yamaguchi K"/>
            <person name="Onimaru K"/>
            <person name="Kadota M"/>
            <person name="Koyanagi M"/>
            <person name="Keeley SD"/>
            <person name="Tatsumi K"/>
            <person name="Tanaka K"/>
            <person name="Motone F"/>
            <person name="Kageyama Y"/>
            <person name="Nozu R"/>
            <person name="Adachi N"/>
            <person name="Nishimura O"/>
            <person name="Nakagawa R"/>
            <person name="Tanegashima C"/>
            <person name="Kiyatake I"/>
            <person name="Matsumoto R"/>
            <person name="Murakumo K"/>
            <person name="Nishida K"/>
            <person name="Terakita A"/>
            <person name="Kuratani S"/>
            <person name="Sato K"/>
            <person name="Hyodo S Kuraku.S."/>
        </authorList>
    </citation>
    <scope>NUCLEOTIDE SEQUENCE [LARGE SCALE GENOMIC DNA]</scope>
</reference>
<evidence type="ECO:0000256" key="6">
    <source>
        <dbReference type="SAM" id="MobiDB-lite"/>
    </source>
</evidence>
<dbReference type="AlphaFoldDB" id="A0A401PUZ1"/>
<dbReference type="InterPro" id="IPR050339">
    <property type="entry name" value="CC_SR_Kinase"/>
</dbReference>
<keyword evidence="4 5" id="KW-0067">ATP-binding</keyword>
<feature type="non-terminal residue" evidence="8">
    <location>
        <position position="300"/>
    </location>
</feature>
<feature type="compositionally biased region" description="Polar residues" evidence="6">
    <location>
        <begin position="158"/>
        <end position="171"/>
    </location>
</feature>
<evidence type="ECO:0000256" key="2">
    <source>
        <dbReference type="ARBA" id="ARBA00022741"/>
    </source>
</evidence>
<comment type="caution">
    <text evidence="8">The sequence shown here is derived from an EMBL/GenBank/DDBJ whole genome shotgun (WGS) entry which is preliminary data.</text>
</comment>
<accession>A0A401PUZ1</accession>
<dbReference type="InterPro" id="IPR017441">
    <property type="entry name" value="Protein_kinase_ATP_BS"/>
</dbReference>
<dbReference type="EMBL" id="BFAA01011475">
    <property type="protein sequence ID" value="GCB76935.1"/>
    <property type="molecule type" value="Genomic_DNA"/>
</dbReference>
<evidence type="ECO:0000256" key="1">
    <source>
        <dbReference type="ARBA" id="ARBA00022679"/>
    </source>
</evidence>
<dbReference type="GO" id="GO:0004672">
    <property type="term" value="F:protein kinase activity"/>
    <property type="evidence" value="ECO:0007669"/>
    <property type="project" value="InterPro"/>
</dbReference>